<feature type="region of interest" description="Disordered" evidence="9">
    <location>
        <begin position="458"/>
        <end position="502"/>
    </location>
</feature>
<feature type="region of interest" description="Disordered" evidence="9">
    <location>
        <begin position="809"/>
        <end position="841"/>
    </location>
</feature>
<protein>
    <submittedName>
        <fullName evidence="11">MKL2 protein</fullName>
    </submittedName>
</protein>
<dbReference type="OrthoDB" id="197676at2759"/>
<feature type="coiled-coil region" evidence="8">
    <location>
        <begin position="550"/>
        <end position="588"/>
    </location>
</feature>
<dbReference type="InterPro" id="IPR004018">
    <property type="entry name" value="RPEL_repeat"/>
</dbReference>
<dbReference type="GO" id="GO:0045944">
    <property type="term" value="P:positive regulation of transcription by RNA polymerase II"/>
    <property type="evidence" value="ECO:0007669"/>
    <property type="project" value="TreeGrafter"/>
</dbReference>
<feature type="compositionally biased region" description="Polar residues" evidence="9">
    <location>
        <begin position="188"/>
        <end position="198"/>
    </location>
</feature>
<comment type="caution">
    <text evidence="11">The sequence shown here is derived from an EMBL/GenBank/DDBJ whole genome shotgun (WGS) entry which is preliminary data.</text>
</comment>
<feature type="region of interest" description="Disordered" evidence="9">
    <location>
        <begin position="1"/>
        <end position="28"/>
    </location>
</feature>
<dbReference type="EMBL" id="WBNH01003766">
    <property type="protein sequence ID" value="NXX77565.1"/>
    <property type="molecule type" value="Genomic_DNA"/>
</dbReference>
<dbReference type="GO" id="GO:0051145">
    <property type="term" value="P:smooth muscle cell differentiation"/>
    <property type="evidence" value="ECO:0007669"/>
    <property type="project" value="TreeGrafter"/>
</dbReference>
<feature type="domain" description="SAP" evidence="10">
    <location>
        <begin position="381"/>
        <end position="415"/>
    </location>
</feature>
<evidence type="ECO:0000256" key="6">
    <source>
        <dbReference type="ARBA" id="ARBA00023242"/>
    </source>
</evidence>
<feature type="compositionally biased region" description="Polar residues" evidence="9">
    <location>
        <begin position="809"/>
        <end position="828"/>
    </location>
</feature>
<dbReference type="InterPro" id="IPR036361">
    <property type="entry name" value="SAP_dom_sf"/>
</dbReference>
<evidence type="ECO:0000256" key="8">
    <source>
        <dbReference type="SAM" id="Coils"/>
    </source>
</evidence>
<keyword evidence="4 8" id="KW-0175">Coiled coil</keyword>
<proteinExistence type="predicted"/>
<dbReference type="PANTHER" id="PTHR22793">
    <property type="entry name" value="MYOCARDIN-RELATED TRANSCRIPTION FACTOR-RELATED"/>
    <property type="match status" value="1"/>
</dbReference>
<dbReference type="Gene3D" id="6.10.150.10">
    <property type="match status" value="1"/>
</dbReference>
<organism evidence="11 12">
    <name type="scientific">Urocolius indicus</name>
    <name type="common">Red-faced mousebird</name>
    <name type="synonym">Colius indicus</name>
    <dbReference type="NCBI Taxonomy" id="458196"/>
    <lineage>
        <taxon>Eukaryota</taxon>
        <taxon>Metazoa</taxon>
        <taxon>Chordata</taxon>
        <taxon>Craniata</taxon>
        <taxon>Vertebrata</taxon>
        <taxon>Euteleostomi</taxon>
        <taxon>Archelosauria</taxon>
        <taxon>Archosauria</taxon>
        <taxon>Dinosauria</taxon>
        <taxon>Saurischia</taxon>
        <taxon>Theropoda</taxon>
        <taxon>Coelurosauria</taxon>
        <taxon>Aves</taxon>
        <taxon>Neognathae</taxon>
        <taxon>Neoaves</taxon>
        <taxon>Telluraves</taxon>
        <taxon>Coraciimorphae</taxon>
        <taxon>Coliiformes</taxon>
        <taxon>Coliidae</taxon>
        <taxon>Urocolius</taxon>
    </lineage>
</organism>
<feature type="region of interest" description="Disordered" evidence="9">
    <location>
        <begin position="752"/>
        <end position="775"/>
    </location>
</feature>
<dbReference type="SUPFAM" id="SSF68906">
    <property type="entry name" value="SAP domain"/>
    <property type="match status" value="1"/>
</dbReference>
<feature type="compositionally biased region" description="Pro residues" evidence="9">
    <location>
        <begin position="203"/>
        <end position="213"/>
    </location>
</feature>
<feature type="region of interest" description="Disordered" evidence="9">
    <location>
        <begin position="163"/>
        <end position="233"/>
    </location>
</feature>
<keyword evidence="2" id="KW-0677">Repeat</keyword>
<accession>A0A852KLT0</accession>
<evidence type="ECO:0000313" key="11">
    <source>
        <dbReference type="EMBL" id="NXX77565.1"/>
    </source>
</evidence>
<keyword evidence="6" id="KW-0539">Nucleus</keyword>
<feature type="region of interest" description="Disordered" evidence="9">
    <location>
        <begin position="520"/>
        <end position="542"/>
    </location>
</feature>
<dbReference type="AlphaFoldDB" id="A0A852KLT0"/>
<evidence type="ECO:0000256" key="1">
    <source>
        <dbReference type="ARBA" id="ARBA00004123"/>
    </source>
</evidence>
<feature type="compositionally biased region" description="Basic and acidic residues" evidence="9">
    <location>
        <begin position="858"/>
        <end position="870"/>
    </location>
</feature>
<feature type="region of interest" description="Disordered" evidence="9">
    <location>
        <begin position="855"/>
        <end position="887"/>
    </location>
</feature>
<dbReference type="SMART" id="SM00707">
    <property type="entry name" value="RPEL"/>
    <property type="match status" value="3"/>
</dbReference>
<dbReference type="PANTHER" id="PTHR22793:SF5">
    <property type="entry name" value="MYOCARDIN-RELATED TRANSCRIPTION FACTOR B"/>
    <property type="match status" value="1"/>
</dbReference>
<feature type="compositionally biased region" description="Polar residues" evidence="9">
    <location>
        <begin position="214"/>
        <end position="225"/>
    </location>
</feature>
<sequence>MIDSSKKQQQGFSEILPAGDVKPLKEKECLEGNSQKSLKEVLQLRLQQRRTREQLVDQGIMPPLKSPAAFHEQIKSLERARTENFLKHKIRSRPDRSELVRMHILEETFAEPSLQATQMKLKRARLADDLNEKIAQRPGPMELVEKNILPVDSSVKEAIIGKGQENYPQALDDYSFDEDSSDALSPDQPASQESQGSAASPGEPKPSDSPSPVTPNATTSTQYPPLTSPVPEFLKTPSTIEQHVTRSTATTTLTTNTVSAAKPGPTLVKQSHPKNPNDKHRSKKCKEPKPRVKKLKYHQYIPPDQKGEKNEPQMDSNYARLLQQQQLFLQLQILSQQQQHYNYQTILPAPLKYVKHCLSASSPRQNTTIPSRKPGPLPSSLDDLKVAELKMELKLRGLPVSGTKTDLIERLKPYQDLNNNGVATSSIVTVTTSTAATSNTGEVTVAFPVATLNKPVANTISSFPPEKTSTGPGSKAVNTENISSPLPISPSPSEQSSLSTDDTSMADTFTEMMTMMSPSQFLSSSPLRANVSDDNQSRGSGSISAMEFDVSEKDRKLQEKEKQIEELKRKLEQEQKLVEVLKMQLEVEKRGQQQQSQISGNSAALEQKQFSTTVKDENALTDCSSTSQAVPVVNHALGQSIYTSSQNPVAKKAVVIKQEIPMAKAEPQNAISQFYVHPQRQPQTAVVAQPQALLTTQGTAQLLLPLSIQGPNSATAVQLPVGNIKLQVRGAQSQAGIQTPSQIPAPISSSGLVQTAPQMHTPQSKQNTVTQHALGHTQQIRKVFPPATSNTVFSYQTAAVTTPSQTFINKTSNSNIHTGGNQMPSVQNGPAAPNKPGSPSQAQTYIVQQSLFNNTVSKAKDPPRYEEAIKQTRSAQPSHREVSSAHSQQMDDLFDILIKSGEISLPIKEEPSPISTMRPVTANITTMPVNTVVSRPPPQIQMAPPPVSLEPTTSLSVSLENQLEALLDGTLPSGNEIPQLTSSNEDRESFSLIEDLQNDLLNHSSILDHSHSPMETSDPQFATNNSCLSLDLPDTTLDNMEWLDITMPSSSSGLTPLSSTAPSVFSTDFLDPQDLQLHWD</sequence>
<evidence type="ECO:0000256" key="2">
    <source>
        <dbReference type="ARBA" id="ARBA00022737"/>
    </source>
</evidence>
<evidence type="ECO:0000256" key="9">
    <source>
        <dbReference type="SAM" id="MobiDB-lite"/>
    </source>
</evidence>
<dbReference type="FunFam" id="1.10.720.30:FF:000002">
    <property type="entry name" value="Myocardin related transcription factor A"/>
    <property type="match status" value="1"/>
</dbReference>
<evidence type="ECO:0000256" key="5">
    <source>
        <dbReference type="ARBA" id="ARBA00023163"/>
    </source>
</evidence>
<feature type="repeat" description="RPEL" evidence="7">
    <location>
        <begin position="40"/>
        <end position="65"/>
    </location>
</feature>
<comment type="subcellular location">
    <subcellularLocation>
        <location evidence="1">Nucleus</location>
    </subcellularLocation>
</comment>
<feature type="repeat" description="RPEL" evidence="7">
    <location>
        <begin position="84"/>
        <end position="109"/>
    </location>
</feature>
<dbReference type="SMART" id="SM00513">
    <property type="entry name" value="SAP"/>
    <property type="match status" value="1"/>
</dbReference>
<feature type="non-terminal residue" evidence="11">
    <location>
        <position position="1080"/>
    </location>
</feature>
<keyword evidence="12" id="KW-1185">Reference proteome</keyword>
<dbReference type="Gene3D" id="6.10.140.2040">
    <property type="match status" value="1"/>
</dbReference>
<feature type="compositionally biased region" description="Polar residues" evidence="9">
    <location>
        <begin position="458"/>
        <end position="481"/>
    </location>
</feature>
<gene>
    <name evidence="11" type="primary">Mkl2</name>
    <name evidence="11" type="ORF">UROIND_R04822</name>
</gene>
<feature type="compositionally biased region" description="Low complexity" evidence="9">
    <location>
        <begin position="482"/>
        <end position="499"/>
    </location>
</feature>
<feature type="repeat" description="RPEL" evidence="7">
    <location>
        <begin position="128"/>
        <end position="153"/>
    </location>
</feature>
<reference evidence="11" key="1">
    <citation type="submission" date="2020-02" db="EMBL/GenBank/DDBJ databases">
        <title>Bird 10,000 Genomes (B10K) Project - Family phase.</title>
        <authorList>
            <person name="Zhang G."/>
        </authorList>
    </citation>
    <scope>NUCLEOTIDE SEQUENCE</scope>
    <source>
        <strain evidence="11">B10K-DU-030-59</strain>
    </source>
</reference>
<name>A0A852KLT0_UROIN</name>
<feature type="compositionally biased region" description="Basic and acidic residues" evidence="9">
    <location>
        <begin position="275"/>
        <end position="290"/>
    </location>
</feature>
<dbReference type="PROSITE" id="PS50800">
    <property type="entry name" value="SAP"/>
    <property type="match status" value="1"/>
</dbReference>
<dbReference type="InterPro" id="IPR043451">
    <property type="entry name" value="Myocardin-like"/>
</dbReference>
<feature type="non-terminal residue" evidence="11">
    <location>
        <position position="1"/>
    </location>
</feature>
<dbReference type="Pfam" id="PF02037">
    <property type="entry name" value="SAP"/>
    <property type="match status" value="1"/>
</dbReference>
<evidence type="ECO:0000256" key="4">
    <source>
        <dbReference type="ARBA" id="ARBA00023054"/>
    </source>
</evidence>
<evidence type="ECO:0000256" key="3">
    <source>
        <dbReference type="ARBA" id="ARBA00023015"/>
    </source>
</evidence>
<evidence type="ECO:0000259" key="10">
    <source>
        <dbReference type="PROSITE" id="PS50800"/>
    </source>
</evidence>
<dbReference type="InterPro" id="IPR003034">
    <property type="entry name" value="SAP_dom"/>
</dbReference>
<dbReference type="GO" id="GO:0005634">
    <property type="term" value="C:nucleus"/>
    <property type="evidence" value="ECO:0007669"/>
    <property type="project" value="UniProtKB-SubCell"/>
</dbReference>
<evidence type="ECO:0000313" key="12">
    <source>
        <dbReference type="Proteomes" id="UP000654395"/>
    </source>
</evidence>
<evidence type="ECO:0000256" key="7">
    <source>
        <dbReference type="PROSITE-ProRule" id="PRU00401"/>
    </source>
</evidence>
<keyword evidence="5" id="KW-0804">Transcription</keyword>
<dbReference type="PROSITE" id="PS51073">
    <property type="entry name" value="RPEL"/>
    <property type="match status" value="3"/>
</dbReference>
<dbReference type="Proteomes" id="UP000654395">
    <property type="component" value="Unassembled WGS sequence"/>
</dbReference>
<feature type="compositionally biased region" description="Low complexity" evidence="9">
    <location>
        <begin position="245"/>
        <end position="257"/>
    </location>
</feature>
<dbReference type="Pfam" id="PF02755">
    <property type="entry name" value="RPEL"/>
    <property type="match status" value="2"/>
</dbReference>
<keyword evidence="3" id="KW-0805">Transcription regulation</keyword>
<dbReference type="GO" id="GO:0003713">
    <property type="term" value="F:transcription coactivator activity"/>
    <property type="evidence" value="ECO:0007669"/>
    <property type="project" value="TreeGrafter"/>
</dbReference>
<dbReference type="Gene3D" id="1.10.720.30">
    <property type="entry name" value="SAP domain"/>
    <property type="match status" value="1"/>
</dbReference>
<feature type="region of interest" description="Disordered" evidence="9">
    <location>
        <begin position="245"/>
        <end position="292"/>
    </location>
</feature>